<proteinExistence type="predicted"/>
<gene>
    <name evidence="1" type="ORF">IHE45_18G076200</name>
</gene>
<evidence type="ECO:0000313" key="2">
    <source>
        <dbReference type="Proteomes" id="UP000827976"/>
    </source>
</evidence>
<keyword evidence="2" id="KW-1185">Reference proteome</keyword>
<comment type="caution">
    <text evidence="1">The sequence shown here is derived from an EMBL/GenBank/DDBJ whole genome shotgun (WGS) entry which is preliminary data.</text>
</comment>
<dbReference type="Proteomes" id="UP000827976">
    <property type="component" value="Chromosome 18"/>
</dbReference>
<dbReference type="EMBL" id="CM037028">
    <property type="protein sequence ID" value="KAH7656479.1"/>
    <property type="molecule type" value="Genomic_DNA"/>
</dbReference>
<protein>
    <submittedName>
        <fullName evidence="1">Xenobiotic-transporting ATPase protein</fullName>
    </submittedName>
</protein>
<accession>A0ACB7U821</accession>
<sequence length="1494" mass="163357">MRSRHASPMRSFDQSEFSWQVEPTGWREAGGFAAALSPWTPTPSRTRAVFTGGSARDFYLSGTSDRAVAAGGRLELNSYIAGAPLHSKDNFYSVEASVSSIFPTVFGGGRRGRPRPPPRHHRRHHANTDSNMSLASKDELSFTNYSSTHRNPIDPAAGGHRRDLRQYDNISLSHDYIVETPGSHVSPKMDEEYYEDESMLQHGMHDMHARHHADEHVRYHVDGEYYGDEGGDYHHGDDNYDDGEDDDDDDDDDEVKGPEPVGLFSLFKYSSKWDMVLVVLGCIGALINGGSLPWYSYLFGDFVNKIALDSVTDKVKMMDDVKKVCLYMVWLAAIVVVGAYMQITCWRIVGERSSQRIRTEYLRAILRQDIGFFDTEVTTGDIMHGISSDVAQIQEVMGEKMAHFVHHICTFICGYVVGFIKAWKVALVVFTVIPVMMFCGIAYKAVYVGLTSKEEVSYRKAGNIAQQAISCIRTVFSFVMEDKLADKYAEWLEESTPIGVKIGFAKGAGMGVIYLVTYSQWALAFWYGSLLVARGEISGGAAIACFFGVNVGGRGLALSLSYFAQFAQGTVAASRVFEIIDRLPVIDPYSDDGGTLSRVRGYIEFKGVNFAYPSRPDAVIFHAFDLTIPASKTLALVGASGGGKSTIFALIERFYNPNEGFICLDGHDIRTLSVKWLREQIGMLGQEPALFSTSIIENVMMGKLNASRKEAIAACHAANAHNFISSLPRGYDTMVGDRGTQLSGGQKQRIALARAIIKKPKILLLDEPTSALDPESETIVQQAIDTISAGRTTIVIAHRLATVRNADSIVVLDRGTVIESGTHDRLMSLNGTYTNLIKLASHANISITAAATATSPISQVNSPVVRKVNFDLSTYSVSDPSQVKSMVQGQVDQVDSVDFPPKQSKKLHTSEIWKLQRQEIPLLLIGFLLGMNAGAILSIFPLILGQALQIYFTESDNSSKMKRDVGNLALALVGLGFGCIVSLTGQQGFCGWAGTRLTKRVRDLLFRAILRQEPGWFDKEENSTGILISRLSVDCMAFRSALGDRYSVILMGLSSAAVGLTVSFLLDWRLTLVAMAVMPFTLGASYFSLIINVGPRLNNGAYEQASSIASGALSNIRTVTTFSAQEYIVMNFNKALAEPMNKSMSRAQVTGLAHGLCQGAMYASYTVTLYVGSLLIKKGYSSFGDVYKIFLILVLGSFSVGQLAGLAPDTSAAPAAIQAVLRILGRRPKIVWDRAMPKKIEPLRMLDVELKNVVFSYPARPGLPVLIDFSVRVKSGSKLAIVGASGSGKSTVIWLVQRFYDPDSGRVMVGGVDVRDMDVKWLRRECALVGQEPALFAGSIRENIGFGNPKASWAEIEEAAKQAFIHKFISGLPHGYETQVGESGVQLSGGQKQRIAIARAILKASRILLLDEASSALDLESEKHVQEALKKASKRATTIVVAHRLATIREADRIAVVKDGKVAEYGSHDSLLANQINGTYGAMVRAEMEAQALN</sequence>
<evidence type="ECO:0000313" key="1">
    <source>
        <dbReference type="EMBL" id="KAH7656479.1"/>
    </source>
</evidence>
<organism evidence="1 2">
    <name type="scientific">Dioscorea alata</name>
    <name type="common">Purple yam</name>
    <dbReference type="NCBI Taxonomy" id="55571"/>
    <lineage>
        <taxon>Eukaryota</taxon>
        <taxon>Viridiplantae</taxon>
        <taxon>Streptophyta</taxon>
        <taxon>Embryophyta</taxon>
        <taxon>Tracheophyta</taxon>
        <taxon>Spermatophyta</taxon>
        <taxon>Magnoliopsida</taxon>
        <taxon>Liliopsida</taxon>
        <taxon>Dioscoreales</taxon>
        <taxon>Dioscoreaceae</taxon>
        <taxon>Dioscorea</taxon>
    </lineage>
</organism>
<reference evidence="2" key="1">
    <citation type="journal article" date="2022" name="Nat. Commun.">
        <title>Chromosome evolution and the genetic basis of agronomically important traits in greater yam.</title>
        <authorList>
            <person name="Bredeson J.V."/>
            <person name="Lyons J.B."/>
            <person name="Oniyinde I.O."/>
            <person name="Okereke N.R."/>
            <person name="Kolade O."/>
            <person name="Nnabue I."/>
            <person name="Nwadili C.O."/>
            <person name="Hribova E."/>
            <person name="Parker M."/>
            <person name="Nwogha J."/>
            <person name="Shu S."/>
            <person name="Carlson J."/>
            <person name="Kariba R."/>
            <person name="Muthemba S."/>
            <person name="Knop K."/>
            <person name="Barton G.J."/>
            <person name="Sherwood A.V."/>
            <person name="Lopez-Montes A."/>
            <person name="Asiedu R."/>
            <person name="Jamnadass R."/>
            <person name="Muchugi A."/>
            <person name="Goodstein D."/>
            <person name="Egesi C.N."/>
            <person name="Featherston J."/>
            <person name="Asfaw A."/>
            <person name="Simpson G.G."/>
            <person name="Dolezel J."/>
            <person name="Hendre P.S."/>
            <person name="Van Deynze A."/>
            <person name="Kumar P.L."/>
            <person name="Obidiegwu J.E."/>
            <person name="Bhattacharjee R."/>
            <person name="Rokhsar D.S."/>
        </authorList>
    </citation>
    <scope>NUCLEOTIDE SEQUENCE [LARGE SCALE GENOMIC DNA]</scope>
    <source>
        <strain evidence="2">cv. TDa95/00328</strain>
    </source>
</reference>
<name>A0ACB7U821_DIOAL</name>